<evidence type="ECO:0000256" key="6">
    <source>
        <dbReference type="ARBA" id="ARBA00022553"/>
    </source>
</evidence>
<evidence type="ECO:0000256" key="3">
    <source>
        <dbReference type="ARBA" id="ARBA00008083"/>
    </source>
</evidence>
<feature type="signal peptide" evidence="9">
    <location>
        <begin position="1"/>
        <end position="15"/>
    </location>
</feature>
<gene>
    <name evidence="11" type="primary">Csn2</name>
</gene>
<dbReference type="Pfam" id="PF00363">
    <property type="entry name" value="Casein"/>
    <property type="match status" value="1"/>
</dbReference>
<dbReference type="RefSeq" id="XP_027245039.1">
    <property type="nucleotide sequence ID" value="XM_027389238.1"/>
</dbReference>
<dbReference type="GO" id="GO:0005615">
    <property type="term" value="C:extracellular space"/>
    <property type="evidence" value="ECO:0007669"/>
    <property type="project" value="TreeGrafter"/>
</dbReference>
<evidence type="ECO:0000313" key="11">
    <source>
        <dbReference type="RefSeq" id="XP_027245039.1"/>
    </source>
</evidence>
<dbReference type="Proteomes" id="UP001108280">
    <property type="component" value="Chromosome 1"/>
</dbReference>
<keyword evidence="10" id="KW-1185">Reference proteome</keyword>
<dbReference type="GeneID" id="100755914"/>
<evidence type="ECO:0000256" key="8">
    <source>
        <dbReference type="ARBA" id="ARBA00022743"/>
    </source>
</evidence>
<accession>A0A9J7J2S0</accession>
<comment type="subcellular location">
    <subcellularLocation>
        <location evidence="2">Secreted</location>
    </subcellularLocation>
</comment>
<keyword evidence="8" id="KW-0494">Milk protein</keyword>
<keyword evidence="7 9" id="KW-0732">Signal</keyword>
<feature type="chain" id="PRO_5039930194" description="Beta-casein" evidence="9">
    <location>
        <begin position="16"/>
        <end position="258"/>
    </location>
</feature>
<dbReference type="InterPro" id="IPR031305">
    <property type="entry name" value="Casein_CS"/>
</dbReference>
<dbReference type="InterPro" id="IPR001588">
    <property type="entry name" value="Casein"/>
</dbReference>
<dbReference type="AlphaFoldDB" id="A0A9J7J2S0"/>
<dbReference type="CTD" id="1447"/>
<keyword evidence="6" id="KW-0597">Phosphoprotein</keyword>
<evidence type="ECO:0000256" key="7">
    <source>
        <dbReference type="ARBA" id="ARBA00022729"/>
    </source>
</evidence>
<dbReference type="PANTHER" id="PTHR11500">
    <property type="entry name" value="BETA CASEIN"/>
    <property type="match status" value="1"/>
</dbReference>
<comment type="similarity">
    <text evidence="3">Belongs to the beta-casein family.</text>
</comment>
<dbReference type="RefSeq" id="XP_003513641.1">
    <property type="nucleotide sequence ID" value="XM_003513593.1"/>
</dbReference>
<sequence>MKVFILSCLVALALASEVGKEASYESLSISSEESSESISKKLQMVGQMEQLQARGVLQNNVHPFIQSQPQGFPYEQPISCTPLAQNAQPIAQASVVPSLGPVISPEVEAFLKAKAAILSKQKAIHSLNPETVLSLFNPQVLSSATLANQHIPQSQVQLLAQVLQAFLQTPVASSQTQLSLPQSKVLYLLQQVTPFLQKDMSSQTPLQFPDLLLKPTLHSPAQEPAHPITVSLNLLPFKFPSKCVFDEVNRRNAPSRME</sequence>
<evidence type="ECO:0000313" key="10">
    <source>
        <dbReference type="Proteomes" id="UP001108280"/>
    </source>
</evidence>
<dbReference type="InterPro" id="IPR016345">
    <property type="entry name" value="Casein_beta"/>
</dbReference>
<reference evidence="10" key="2">
    <citation type="journal article" date="2020" name="Biotechnol. Bioeng.">
        <title>Chromosome-scale scaffolds for the Chinese hamster reference genome assembly to facilitate the study of the CHO epigenome.</title>
        <authorList>
            <person name="Hilliard W."/>
            <person name="MacDonald M."/>
            <person name="Lee K.H."/>
        </authorList>
    </citation>
    <scope>NUCLEOTIDE SEQUENCE [LARGE SCALE GENOMIC DNA]</scope>
    <source>
        <strain evidence="10">17A/GY</strain>
    </source>
</reference>
<organism evidence="10 11">
    <name type="scientific">Cricetulus griseus</name>
    <name type="common">Chinese hamster</name>
    <name type="synonym">Cricetulus barabensis griseus</name>
    <dbReference type="NCBI Taxonomy" id="10029"/>
    <lineage>
        <taxon>Eukaryota</taxon>
        <taxon>Metazoa</taxon>
        <taxon>Chordata</taxon>
        <taxon>Craniata</taxon>
        <taxon>Vertebrata</taxon>
        <taxon>Euteleostomi</taxon>
        <taxon>Mammalia</taxon>
        <taxon>Eutheria</taxon>
        <taxon>Euarchontoglires</taxon>
        <taxon>Glires</taxon>
        <taxon>Rodentia</taxon>
        <taxon>Myomorpha</taxon>
        <taxon>Muroidea</taxon>
        <taxon>Cricetidae</taxon>
        <taxon>Cricetinae</taxon>
        <taxon>Cricetulus</taxon>
    </lineage>
</organism>
<evidence type="ECO:0000256" key="5">
    <source>
        <dbReference type="ARBA" id="ARBA00022525"/>
    </source>
</evidence>
<keyword evidence="5" id="KW-0964">Secreted</keyword>
<dbReference type="KEGG" id="cge:100755914"/>
<protein>
    <recommendedName>
        <fullName evidence="4">Beta-casein</fullName>
    </recommendedName>
</protein>
<dbReference type="PANTHER" id="PTHR11500:SF0">
    <property type="entry name" value="BETA-CASEIN"/>
    <property type="match status" value="1"/>
</dbReference>
<dbReference type="PROSITE" id="PS00306">
    <property type="entry name" value="CASEIN_ALPHA_BETA"/>
    <property type="match status" value="1"/>
</dbReference>
<reference evidence="10" key="1">
    <citation type="journal article" date="2018" name="Biotechnol. Bioeng.">
        <title>A reference genome of the Chinese hamster based on a hybrid assembly strategy.</title>
        <authorList>
            <person name="Rupp O."/>
            <person name="MacDonald M.L."/>
            <person name="Li S."/>
            <person name="Dhiman H."/>
            <person name="Polson S."/>
            <person name="Griep S."/>
            <person name="Heffner K."/>
            <person name="Hernandez I."/>
            <person name="Brinkrolf K."/>
            <person name="Jadhav V."/>
            <person name="Samoudi M."/>
            <person name="Hao H."/>
            <person name="Kingham B."/>
            <person name="Goesmann A."/>
            <person name="Betenbaugh M.J."/>
            <person name="Lewis N.E."/>
            <person name="Borth N."/>
            <person name="Lee K.H."/>
        </authorList>
    </citation>
    <scope>NUCLEOTIDE SEQUENCE [LARGE SCALE GENOMIC DNA]</scope>
    <source>
        <strain evidence="10">17A/GY</strain>
    </source>
</reference>
<evidence type="ECO:0000256" key="9">
    <source>
        <dbReference type="SAM" id="SignalP"/>
    </source>
</evidence>
<evidence type="ECO:0000256" key="4">
    <source>
        <dbReference type="ARBA" id="ARBA00018977"/>
    </source>
</evidence>
<evidence type="ECO:0000256" key="1">
    <source>
        <dbReference type="ARBA" id="ARBA00002287"/>
    </source>
</evidence>
<dbReference type="OrthoDB" id="9838331at2759"/>
<reference evidence="11" key="3">
    <citation type="submission" date="2025-08" db="UniProtKB">
        <authorList>
            <consortium name="RefSeq"/>
        </authorList>
    </citation>
    <scope>IDENTIFICATION</scope>
    <source>
        <strain evidence="11">17A/GY</strain>
        <tissue evidence="11">Liver</tissue>
    </source>
</reference>
<proteinExistence type="inferred from homology"/>
<name>A0A9J7J2S0_CRIGR</name>
<comment type="function">
    <text evidence="1">Important role in determination of the surface properties of the casein micelles.</text>
</comment>
<evidence type="ECO:0000256" key="2">
    <source>
        <dbReference type="ARBA" id="ARBA00004613"/>
    </source>
</evidence>